<gene>
    <name evidence="2" type="ORF">Sdia_12490</name>
</gene>
<dbReference type="Pfam" id="PF20199">
    <property type="entry name" value="RepSA"/>
    <property type="match status" value="1"/>
</dbReference>
<evidence type="ECO:0000256" key="1">
    <source>
        <dbReference type="SAM" id="MobiDB-lite"/>
    </source>
</evidence>
<dbReference type="Proteomes" id="UP000472710">
    <property type="component" value="Unassembled WGS sequence"/>
</dbReference>
<accession>A0ABQ1CKD6</accession>
<proteinExistence type="predicted"/>
<evidence type="ECO:0000313" key="3">
    <source>
        <dbReference type="Proteomes" id="UP000472710"/>
    </source>
</evidence>
<feature type="region of interest" description="Disordered" evidence="1">
    <location>
        <begin position="1"/>
        <end position="20"/>
    </location>
</feature>
<protein>
    <submittedName>
        <fullName evidence="2">Uncharacterized protein</fullName>
    </submittedName>
</protein>
<comment type="caution">
    <text evidence="2">The sequence shown here is derived from an EMBL/GenBank/DDBJ whole genome shotgun (WGS) entry which is preliminary data.</text>
</comment>
<name>A0ABQ1CKD6_STRDI</name>
<dbReference type="InterPro" id="IPR046828">
    <property type="entry name" value="RepSA"/>
</dbReference>
<feature type="compositionally biased region" description="Gly residues" evidence="1">
    <location>
        <begin position="1"/>
        <end position="10"/>
    </location>
</feature>
<organism evidence="2 3">
    <name type="scientific">Streptomyces diastaticus subsp. diastaticus</name>
    <dbReference type="NCBI Taxonomy" id="68040"/>
    <lineage>
        <taxon>Bacteria</taxon>
        <taxon>Bacillati</taxon>
        <taxon>Actinomycetota</taxon>
        <taxon>Actinomycetes</taxon>
        <taxon>Kitasatosporales</taxon>
        <taxon>Streptomycetaceae</taxon>
        <taxon>Streptomyces</taxon>
        <taxon>Streptomyces diastaticus group</taxon>
    </lineage>
</organism>
<dbReference type="EMBL" id="BLLN01000002">
    <property type="protein sequence ID" value="GFH70481.1"/>
    <property type="molecule type" value="Genomic_DNA"/>
</dbReference>
<reference evidence="2 3" key="1">
    <citation type="submission" date="2020-02" db="EMBL/GenBank/DDBJ databases">
        <title>Whole genome shotgun sequence of Streptomyces diastaticus subsp. diastaticus NBRC 13412.</title>
        <authorList>
            <person name="Ichikawa N."/>
            <person name="Komaki H."/>
            <person name="Tamura T."/>
        </authorList>
    </citation>
    <scope>NUCLEOTIDE SEQUENCE [LARGE SCALE GENOMIC DNA]</scope>
    <source>
        <strain evidence="2 3">NBRC 13412</strain>
    </source>
</reference>
<sequence length="264" mass="25476">MAHAGGGESGPSGPHEQSRVSFGKVAEYQKRGAVHFHAVIRFDGFLGEASAAGDFAAEVDREVAPQVGGVVVPEHRAGVVVRVRVERCAQLRGVLRVLGTAAAGAGARPVVNRAERRGGECGEDAGVVADGVGSAFGGVAAEAGADEVVGVAGVGPGAGGAAGGAAVAAGDAQDGAGFVVGGVSVEDSAGGGVEGFGGAGEADGVGAAAGAADLVLPAVEAGGSGHLAHVGEGGRVQARRLEGGVGHAATSWRAVARVRAMWWV</sequence>
<evidence type="ECO:0000313" key="2">
    <source>
        <dbReference type="EMBL" id="GFH70481.1"/>
    </source>
</evidence>
<keyword evidence="3" id="KW-1185">Reference proteome</keyword>